<dbReference type="EMBL" id="FQYI01000006">
    <property type="protein sequence ID" value="SHI91127.1"/>
    <property type="molecule type" value="Genomic_DNA"/>
</dbReference>
<dbReference type="InterPro" id="IPR005901">
    <property type="entry name" value="GLPGLI"/>
</dbReference>
<feature type="signal peptide" evidence="1">
    <location>
        <begin position="1"/>
        <end position="18"/>
    </location>
</feature>
<gene>
    <name evidence="2" type="ORF">SAMN05443429_10658</name>
</gene>
<sequence>MRKILLMALSLVFANVFAQTNRFVYEYKSKKPDWNNYTQLYMALDVNPDETKFYDYKFIETDSLTKKTPGHNFRTNSQSGQVLKRKRNSNENISYLTNNRGDYFQLKTKDEMKWKLGKETKTVDGYKLQKAETDFGGRHWTAWFAHDVNINEGPYKFRGLPGLIFEISDDEQLFIYKLVKNKMLKETYNTTDFVETHYGAQPIAVSWKQYEKIKLDDYENPFENLIRVLKDGGTVTIDNQPITSPTQLDQRRLAQQKAIRNSQNPLEKNMWIKYPEK</sequence>
<keyword evidence="3" id="KW-1185">Reference proteome</keyword>
<dbReference type="Proteomes" id="UP000184335">
    <property type="component" value="Unassembled WGS sequence"/>
</dbReference>
<protein>
    <submittedName>
        <fullName evidence="2">GLPGLI family protein</fullName>
    </submittedName>
</protein>
<keyword evidence="1" id="KW-0732">Signal</keyword>
<evidence type="ECO:0000313" key="2">
    <source>
        <dbReference type="EMBL" id="SHI91127.1"/>
    </source>
</evidence>
<organism evidence="2 3">
    <name type="scientific">Cruoricaptor ignavus</name>
    <dbReference type="NCBI Taxonomy" id="1118202"/>
    <lineage>
        <taxon>Bacteria</taxon>
        <taxon>Pseudomonadati</taxon>
        <taxon>Bacteroidota</taxon>
        <taxon>Flavobacteriia</taxon>
        <taxon>Flavobacteriales</taxon>
        <taxon>Weeksellaceae</taxon>
        <taxon>Cruoricaptor</taxon>
    </lineage>
</organism>
<proteinExistence type="predicted"/>
<dbReference type="NCBIfam" id="TIGR01200">
    <property type="entry name" value="GLPGLI"/>
    <property type="match status" value="1"/>
</dbReference>
<dbReference type="AlphaFoldDB" id="A0A1M6F0B0"/>
<feature type="chain" id="PRO_5013246169" evidence="1">
    <location>
        <begin position="19"/>
        <end position="277"/>
    </location>
</feature>
<evidence type="ECO:0000313" key="3">
    <source>
        <dbReference type="Proteomes" id="UP000184335"/>
    </source>
</evidence>
<dbReference type="Pfam" id="PF09697">
    <property type="entry name" value="Porph_ging"/>
    <property type="match status" value="1"/>
</dbReference>
<dbReference type="STRING" id="1118202.SAMN05443429_10658"/>
<name>A0A1M6F0B0_9FLAO</name>
<accession>A0A1M6F0B0</accession>
<evidence type="ECO:0000256" key="1">
    <source>
        <dbReference type="SAM" id="SignalP"/>
    </source>
</evidence>
<reference evidence="2 3" key="1">
    <citation type="submission" date="2016-11" db="EMBL/GenBank/DDBJ databases">
        <authorList>
            <person name="Jaros S."/>
            <person name="Januszkiewicz K."/>
            <person name="Wedrychowicz H."/>
        </authorList>
    </citation>
    <scope>NUCLEOTIDE SEQUENCE [LARGE SCALE GENOMIC DNA]</scope>
    <source>
        <strain evidence="2 3">DSM 25479</strain>
    </source>
</reference>